<dbReference type="Proteomes" id="UP000583944">
    <property type="component" value="Unassembled WGS sequence"/>
</dbReference>
<proteinExistence type="predicted"/>
<feature type="compositionally biased region" description="Basic and acidic residues" evidence="1">
    <location>
        <begin position="45"/>
        <end position="60"/>
    </location>
</feature>
<protein>
    <submittedName>
        <fullName evidence="2">Amastigote surface protein</fullName>
    </submittedName>
</protein>
<gene>
    <name evidence="2" type="ORF">ECC02_007878</name>
</gene>
<sequence length="246" mass="26254">MDGNTAPEHGALRVDAVRADGDTAGDGDGGAVAHADPDSVGEQHAVVERRGVPDARRDDDGGWWEPDAERHSRRWERRPDTADGGAAAAVLMGTRSAAWHAPELRAGVDGAAERVLRSVGSDAEQRDESVHRPGAGCARAPRLLHCCRRDDSHSLRRCGCVRRLQGCAAWVLHDQVEHAARRCQRPLGDHRRCCGCGGCCRGGDRRAGLHPGDAGARRVCEDVMRLGAGACEHRCAAVLPVGVRCP</sequence>
<dbReference type="EMBL" id="JABDHM010000076">
    <property type="protein sequence ID" value="KAF5219181.1"/>
    <property type="molecule type" value="Genomic_DNA"/>
</dbReference>
<comment type="caution">
    <text evidence="2">The sequence shown here is derived from an EMBL/GenBank/DDBJ whole genome shotgun (WGS) entry which is preliminary data.</text>
</comment>
<feature type="region of interest" description="Disordered" evidence="1">
    <location>
        <begin position="1"/>
        <end position="82"/>
    </location>
</feature>
<evidence type="ECO:0000256" key="1">
    <source>
        <dbReference type="SAM" id="MobiDB-lite"/>
    </source>
</evidence>
<evidence type="ECO:0000313" key="2">
    <source>
        <dbReference type="EMBL" id="KAF5219181.1"/>
    </source>
</evidence>
<evidence type="ECO:0000313" key="3">
    <source>
        <dbReference type="Proteomes" id="UP000583944"/>
    </source>
</evidence>
<reference evidence="2 3" key="1">
    <citation type="journal article" date="2019" name="Genome Biol. Evol.">
        <title>Nanopore Sequencing Significantly Improves Genome Assembly of the Protozoan Parasite Trypanosoma cruzi.</title>
        <authorList>
            <person name="Diaz-Viraque F."/>
            <person name="Pita S."/>
            <person name="Greif G."/>
            <person name="de Souza R.C.M."/>
            <person name="Iraola G."/>
            <person name="Robello C."/>
        </authorList>
    </citation>
    <scope>NUCLEOTIDE SEQUENCE [LARGE SCALE GENOMIC DNA]</scope>
    <source>
        <strain evidence="2 3">Berenice</strain>
    </source>
</reference>
<accession>A0A7J6XXF8</accession>
<dbReference type="AlphaFoldDB" id="A0A7J6XXF8"/>
<dbReference type="VEuPathDB" id="TriTrypDB:ECC02_007878"/>
<organism evidence="2 3">
    <name type="scientific">Trypanosoma cruzi</name>
    <dbReference type="NCBI Taxonomy" id="5693"/>
    <lineage>
        <taxon>Eukaryota</taxon>
        <taxon>Discoba</taxon>
        <taxon>Euglenozoa</taxon>
        <taxon>Kinetoplastea</taxon>
        <taxon>Metakinetoplastina</taxon>
        <taxon>Trypanosomatida</taxon>
        <taxon>Trypanosomatidae</taxon>
        <taxon>Trypanosoma</taxon>
        <taxon>Schizotrypanum</taxon>
    </lineage>
</organism>
<name>A0A7J6XXF8_TRYCR</name>
<feature type="compositionally biased region" description="Basic and acidic residues" evidence="1">
    <location>
        <begin position="10"/>
        <end position="21"/>
    </location>
</feature>